<evidence type="ECO:0000313" key="11">
    <source>
        <dbReference type="Proteomes" id="UP000620075"/>
    </source>
</evidence>
<keyword evidence="2 8" id="KW-0813">Transport</keyword>
<dbReference type="GO" id="GO:0005886">
    <property type="term" value="C:plasma membrane"/>
    <property type="evidence" value="ECO:0007669"/>
    <property type="project" value="UniProtKB-SubCell"/>
</dbReference>
<keyword evidence="5 8" id="KW-0812">Transmembrane</keyword>
<evidence type="ECO:0000256" key="1">
    <source>
        <dbReference type="ARBA" id="ARBA00004429"/>
    </source>
</evidence>
<comment type="similarity">
    <text evidence="8">Belongs to the binding-protein-dependent transport system permease family.</text>
</comment>
<dbReference type="PANTHER" id="PTHR43357">
    <property type="entry name" value="INNER MEMBRANE ABC TRANSPORTER PERMEASE PROTEIN YDCV"/>
    <property type="match status" value="1"/>
</dbReference>
<evidence type="ECO:0000256" key="2">
    <source>
        <dbReference type="ARBA" id="ARBA00022448"/>
    </source>
</evidence>
<feature type="transmembrane region" description="Helical" evidence="8">
    <location>
        <begin position="233"/>
        <end position="258"/>
    </location>
</feature>
<dbReference type="SUPFAM" id="SSF161098">
    <property type="entry name" value="MetI-like"/>
    <property type="match status" value="2"/>
</dbReference>
<keyword evidence="4" id="KW-0997">Cell inner membrane</keyword>
<feature type="domain" description="ABC transmembrane type-1" evidence="9">
    <location>
        <begin position="49"/>
        <end position="254"/>
    </location>
</feature>
<dbReference type="CDD" id="cd06261">
    <property type="entry name" value="TM_PBP2"/>
    <property type="match status" value="1"/>
</dbReference>
<feature type="transmembrane region" description="Helical" evidence="8">
    <location>
        <begin position="365"/>
        <end position="389"/>
    </location>
</feature>
<evidence type="ECO:0000256" key="5">
    <source>
        <dbReference type="ARBA" id="ARBA00022692"/>
    </source>
</evidence>
<feature type="transmembrane region" description="Helical" evidence="8">
    <location>
        <begin position="85"/>
        <end position="107"/>
    </location>
</feature>
<feature type="transmembrane region" description="Helical" evidence="8">
    <location>
        <begin position="54"/>
        <end position="73"/>
    </location>
</feature>
<feature type="transmembrane region" description="Helical" evidence="8">
    <location>
        <begin position="497"/>
        <end position="520"/>
    </location>
</feature>
<evidence type="ECO:0000313" key="10">
    <source>
        <dbReference type="EMBL" id="MBJ7602027.1"/>
    </source>
</evidence>
<dbReference type="AlphaFoldDB" id="A0A934KE79"/>
<organism evidence="10 11">
    <name type="scientific">Candidatus Dormiibacter inghamiae</name>
    <dbReference type="NCBI Taxonomy" id="3127013"/>
    <lineage>
        <taxon>Bacteria</taxon>
        <taxon>Bacillati</taxon>
        <taxon>Candidatus Dormiibacterota</taxon>
        <taxon>Candidatus Dormibacteria</taxon>
        <taxon>Candidatus Dormibacterales</taxon>
        <taxon>Candidatus Dormibacteraceae</taxon>
        <taxon>Candidatus Dormiibacter</taxon>
    </lineage>
</organism>
<feature type="transmembrane region" description="Helical" evidence="8">
    <location>
        <begin position="278"/>
        <end position="301"/>
    </location>
</feature>
<dbReference type="GO" id="GO:0055085">
    <property type="term" value="P:transmembrane transport"/>
    <property type="evidence" value="ECO:0007669"/>
    <property type="project" value="InterPro"/>
</dbReference>
<dbReference type="EMBL" id="JAEKNQ010000013">
    <property type="protein sequence ID" value="MBJ7602027.1"/>
    <property type="molecule type" value="Genomic_DNA"/>
</dbReference>
<dbReference type="InterPro" id="IPR000515">
    <property type="entry name" value="MetI-like"/>
</dbReference>
<reference evidence="10 11" key="1">
    <citation type="submission" date="2020-10" db="EMBL/GenBank/DDBJ databases">
        <title>Ca. Dormibacterota MAGs.</title>
        <authorList>
            <person name="Montgomery K."/>
        </authorList>
    </citation>
    <scope>NUCLEOTIDE SEQUENCE [LARGE SCALE GENOMIC DNA]</scope>
    <source>
        <strain evidence="10">SC8811_S16_3</strain>
    </source>
</reference>
<dbReference type="PANTHER" id="PTHR43357:SF4">
    <property type="entry name" value="INNER MEMBRANE ABC TRANSPORTER PERMEASE PROTEIN YDCV"/>
    <property type="match status" value="1"/>
</dbReference>
<feature type="transmembrane region" description="Helical" evidence="8">
    <location>
        <begin position="338"/>
        <end position="359"/>
    </location>
</feature>
<dbReference type="Pfam" id="PF00528">
    <property type="entry name" value="BPD_transp_1"/>
    <property type="match status" value="2"/>
</dbReference>
<proteinExistence type="inferred from homology"/>
<gene>
    <name evidence="10" type="ORF">JF888_02335</name>
</gene>
<keyword evidence="3" id="KW-1003">Cell membrane</keyword>
<feature type="transmembrane region" description="Helical" evidence="8">
    <location>
        <begin position="127"/>
        <end position="152"/>
    </location>
</feature>
<accession>A0A934KE79</accession>
<comment type="caution">
    <text evidence="10">The sequence shown here is derived from an EMBL/GenBank/DDBJ whole genome shotgun (WGS) entry which is preliminary data.</text>
</comment>
<dbReference type="PROSITE" id="PS50928">
    <property type="entry name" value="ABC_TM1"/>
    <property type="match status" value="2"/>
</dbReference>
<protein>
    <submittedName>
        <fullName evidence="10">Iron ABC transporter permease</fullName>
    </submittedName>
</protein>
<dbReference type="Gene3D" id="1.10.3720.10">
    <property type="entry name" value="MetI-like"/>
    <property type="match status" value="2"/>
</dbReference>
<evidence type="ECO:0000256" key="6">
    <source>
        <dbReference type="ARBA" id="ARBA00022989"/>
    </source>
</evidence>
<evidence type="ECO:0000256" key="3">
    <source>
        <dbReference type="ARBA" id="ARBA00022475"/>
    </source>
</evidence>
<comment type="subcellular location">
    <subcellularLocation>
        <location evidence="1">Cell inner membrane</location>
        <topology evidence="1">Multi-pass membrane protein</topology>
    </subcellularLocation>
    <subcellularLocation>
        <location evidence="8">Cell membrane</location>
        <topology evidence="8">Multi-pass membrane protein</topology>
    </subcellularLocation>
</comment>
<feature type="domain" description="ABC transmembrane type-1" evidence="9">
    <location>
        <begin position="334"/>
        <end position="517"/>
    </location>
</feature>
<name>A0A934KE79_9BACT</name>
<dbReference type="InterPro" id="IPR035906">
    <property type="entry name" value="MetI-like_sf"/>
</dbReference>
<dbReference type="RefSeq" id="WP_338176416.1">
    <property type="nucleotide sequence ID" value="NZ_JAEKNQ010000013.1"/>
</dbReference>
<keyword evidence="6 8" id="KW-1133">Transmembrane helix</keyword>
<evidence type="ECO:0000256" key="4">
    <source>
        <dbReference type="ARBA" id="ARBA00022519"/>
    </source>
</evidence>
<evidence type="ECO:0000256" key="7">
    <source>
        <dbReference type="ARBA" id="ARBA00023136"/>
    </source>
</evidence>
<evidence type="ECO:0000256" key="8">
    <source>
        <dbReference type="RuleBase" id="RU363032"/>
    </source>
</evidence>
<evidence type="ECO:0000259" key="9">
    <source>
        <dbReference type="PROSITE" id="PS50928"/>
    </source>
</evidence>
<sequence>MGRRLCAAGALLLLGLLVVLPLLRLISAVAAGGTVGLAAAFDGPDLAALINTGWTALAVTVLAVTAGAGTALLTERRRPPGRRWLRVAIIGPLLVPNYVAAIAWQRAYGRAGLTDQLLGLTLPGLEGPAGIVLVMAVGAVPLSYLIIAGGLTAAAEPDRERAARVSGARPLRAAAGITLPLLRPALVAAAVLSFASAASAFGVPQVLGSPAGFSTLATRIYRDLNFATDEAAFARVLVAACVLLVLALLAATAADASLGRGRDRPGGPAEPGSGAGSAWALLPVAFALLLLVGLPLLALVLEAVTRAAGLPPTPANWTLANFAAALQGNAFRALLNSLLLAALAASLSVAMGAVVVVTGGRAARAVGAAVTASFAIAGSALAVAVLLVYGEWLRDTLALILIAYLAKFWALGHRPLAGAADRLPADVFRAARASGAGPIDMLVSVVAPLFRPVLAAAWLLVFVTAVHEVTMSSLLYGPGSETLAVVVLNLQQLGDPTVTSALGVILTLLLALPAAALLGLRPARSAL</sequence>
<dbReference type="Proteomes" id="UP000620075">
    <property type="component" value="Unassembled WGS sequence"/>
</dbReference>
<keyword evidence="7 8" id="KW-0472">Membrane</keyword>